<dbReference type="Proteomes" id="UP000011976">
    <property type="component" value="Unassembled WGS sequence"/>
</dbReference>
<feature type="compositionally biased region" description="Low complexity" evidence="2">
    <location>
        <begin position="300"/>
        <end position="310"/>
    </location>
</feature>
<feature type="region of interest" description="Disordered" evidence="2">
    <location>
        <begin position="505"/>
        <end position="530"/>
    </location>
</feature>
<sequence length="1470" mass="157330">MQAPTQPASCIAAPVTPSSTASNVGSTNVGSTLSLPEFRQRRCQHISKPASQQVRHPHYPGSLPLPSRSPLLYFSSLARLAAGLPTTQLPVFPSLRPDTIDARLQALEQNAHQQSQWQALFLASQTELATCKTKNAELKKEIDKLTLKLHSFQQRVNNDFSLASRHFNTAFHRLSQIEFHHTKAHQQLDERLTHTVQQQAAQADSFHSRYMAPLLSAIHRLLPGDQTDCTQSGISRRSPSVTEREAVDTPDASLLPSIVQQVISTLPPSQLLGHTAADQILAPHASQPPIEATAVPPKRSASSIDSASASRPGNDASGVELPPELPSTLPTPAQRASHSGRMSSASTSSELKASPAHELQQLVTHQTVELPSATAASSESSPGTKRKRTPSVEHIRTQIARRSTQSSIKSAGISPESTQSASSFGTAPATLPLSHTVSSATPHVGTPPSRVVQTAASEAIRPRDQRPLSTPRDLAASQHHLTGHSTVPLGPQGGLAVAQSPVDISDTPAVHDRPRAADATVTKKQPPQRLLVPEAGDARVQPWQQPSPCSAQGLVKSLNSRSAPRAVNAARPDPTAKSSTPSLPERPSTADPKIVRGSSSTALSTSTEGRNSAPAQAPATHASPPPRRRVTAAGGASRRTSPSDDRRSGMEAAHSRLGPSDAFVAHGTSSCDVEIHEGSSTSTESLSPNWSRPRSPTQASPPTSPDVPLSSLASSTDSSWPRRSSAGPQASTAAVGPESKSSNEDARITQSASARQGQEPVVRLRGLAAPNSNSVSHVAAPPAEGPKRPSTAVRGALTADPRRKALLPTQPANLSGLSTSTASAGPIKPAAPLKHALPSKPLVSADQATRTQPDTSRSASTLIAPTKSPVQSVTPEHGAIVPPSVHAAERTDSSLPRSSASSSDLGRDGVGVQSRQEVGVRPSPHADADGSLVATSSRPRRRTSSGSAPASQAGQEPPQAPSAPLNTNSSARVQGDARPDPERPSSAESRQLPASAAVEKQQAGQLQPHRSLPDPDKHQAAASAHSAAPSSQDPSESTADQRQGERGSDQNQHVKRDAGPDLSKTRTLPRQHQSRVERLASVERTWADREGRSPYYFMAFLGRSSRPTALVVTDDSQITEPLISEDLANELLQDGNASRARGCESWLEVDLSWPYDTVKPHDRTVGCPAWFRAERCQFLIVPRIYMKEGICLGRRELRHLNLRMVTKGAGGRPYLSVPTAYEQGVNLSAFSSHERMQHLTTPFQRLCHLAEVAVKRSQPSWRVREGTKRRDNTDSQRSDSAHGDVSGSNALPSHHESRAWGRNTLPQESSFEAGSSHERDSMSRETGERRDAEHVTHRLSTSLGNATPLRRSTARDQNIDRGSSVASAEGSRTPELDSGSPLTPLSQVLEEEEEEDELMDETNPEHRSAPETLQDLTEDERRAVIERTQRLLQEQQERRARPGLYEDAPPSGLQLMGSSHRFKTFGDATR</sequence>
<name>M9MD80_PSEA3</name>
<proteinExistence type="predicted"/>
<feature type="compositionally biased region" description="Acidic residues" evidence="2">
    <location>
        <begin position="1389"/>
        <end position="1402"/>
    </location>
</feature>
<feature type="coiled-coil region" evidence="1">
    <location>
        <begin position="128"/>
        <end position="155"/>
    </location>
</feature>
<feature type="region of interest" description="Disordered" evidence="2">
    <location>
        <begin position="370"/>
        <end position="475"/>
    </location>
</feature>
<feature type="compositionally biased region" description="Low complexity" evidence="2">
    <location>
        <begin position="1020"/>
        <end position="1035"/>
    </location>
</feature>
<feature type="compositionally biased region" description="Low complexity" evidence="2">
    <location>
        <begin position="372"/>
        <end position="381"/>
    </location>
</feature>
<evidence type="ECO:0000313" key="4">
    <source>
        <dbReference type="Proteomes" id="UP000011976"/>
    </source>
</evidence>
<feature type="compositionally biased region" description="Basic and acidic residues" evidence="2">
    <location>
        <begin position="1419"/>
        <end position="1440"/>
    </location>
</feature>
<evidence type="ECO:0000256" key="2">
    <source>
        <dbReference type="SAM" id="MobiDB-lite"/>
    </source>
</evidence>
<feature type="region of interest" description="Disordered" evidence="2">
    <location>
        <begin position="226"/>
        <end position="249"/>
    </location>
</feature>
<feature type="compositionally biased region" description="Polar residues" evidence="2">
    <location>
        <begin position="16"/>
        <end position="29"/>
    </location>
</feature>
<feature type="compositionally biased region" description="Polar residues" evidence="2">
    <location>
        <begin position="400"/>
        <end position="425"/>
    </location>
</feature>
<dbReference type="EMBL" id="DF196776">
    <property type="protein sequence ID" value="GAC74168.1"/>
    <property type="molecule type" value="Genomic_DNA"/>
</dbReference>
<feature type="compositionally biased region" description="Low complexity" evidence="2">
    <location>
        <begin position="320"/>
        <end position="332"/>
    </location>
</feature>
<feature type="compositionally biased region" description="Polar residues" evidence="2">
    <location>
        <begin position="1304"/>
        <end position="1313"/>
    </location>
</feature>
<feature type="compositionally biased region" description="Polar residues" evidence="2">
    <location>
        <begin position="227"/>
        <end position="241"/>
    </location>
</feature>
<feature type="region of interest" description="Disordered" evidence="2">
    <location>
        <begin position="289"/>
        <end position="355"/>
    </location>
</feature>
<keyword evidence="1" id="KW-0175">Coiled coil</keyword>
<feature type="compositionally biased region" description="Polar residues" evidence="2">
    <location>
        <begin position="846"/>
        <end position="874"/>
    </location>
</feature>
<feature type="region of interest" description="Disordered" evidence="2">
    <location>
        <begin position="1"/>
        <end position="29"/>
    </location>
</feature>
<evidence type="ECO:0000313" key="3">
    <source>
        <dbReference type="EMBL" id="GAC74168.1"/>
    </source>
</evidence>
<feature type="region of interest" description="Disordered" evidence="2">
    <location>
        <begin position="1258"/>
        <end position="1470"/>
    </location>
</feature>
<feature type="compositionally biased region" description="Polar residues" evidence="2">
    <location>
        <begin position="597"/>
        <end position="614"/>
    </location>
</feature>
<evidence type="ECO:0000256" key="1">
    <source>
        <dbReference type="SAM" id="Coils"/>
    </source>
</evidence>
<feature type="compositionally biased region" description="Basic and acidic residues" evidence="2">
    <location>
        <begin position="1042"/>
        <end position="1059"/>
    </location>
</feature>
<feature type="compositionally biased region" description="Low complexity" evidence="2">
    <location>
        <begin position="710"/>
        <end position="725"/>
    </location>
</feature>
<organism evidence="3 4">
    <name type="scientific">Pseudozyma antarctica (strain T-34)</name>
    <name type="common">Yeast</name>
    <name type="synonym">Candida antarctica</name>
    <dbReference type="NCBI Taxonomy" id="1151754"/>
    <lineage>
        <taxon>Eukaryota</taxon>
        <taxon>Fungi</taxon>
        <taxon>Dikarya</taxon>
        <taxon>Basidiomycota</taxon>
        <taxon>Ustilaginomycotina</taxon>
        <taxon>Ustilaginomycetes</taxon>
        <taxon>Ustilaginales</taxon>
        <taxon>Ustilaginaceae</taxon>
        <taxon>Moesziomyces</taxon>
    </lineage>
</organism>
<feature type="compositionally biased region" description="Low complexity" evidence="2">
    <location>
        <begin position="944"/>
        <end position="955"/>
    </location>
</feature>
<reference evidence="4" key="1">
    <citation type="journal article" date="2013" name="Genome Announc.">
        <title>Genome sequence of the basidiomycetous yeast Pseudozyma antarctica T-34, a producer of the glycolipid biosurfactants mannosylerythritol lipids.</title>
        <authorList>
            <person name="Morita T."/>
            <person name="Koike H."/>
            <person name="Koyama Y."/>
            <person name="Hagiwara H."/>
            <person name="Ito E."/>
            <person name="Fukuoka T."/>
            <person name="Imura T."/>
            <person name="Machida M."/>
            <person name="Kitamoto D."/>
        </authorList>
    </citation>
    <scope>NUCLEOTIDE SEQUENCE [LARGE SCALE GENOMIC DNA]</scope>
    <source>
        <strain evidence="4">T-34</strain>
    </source>
</reference>
<feature type="region of interest" description="Disordered" evidence="2">
    <location>
        <begin position="561"/>
        <end position="1077"/>
    </location>
</feature>
<feature type="compositionally biased region" description="Low complexity" evidence="2">
    <location>
        <begin position="343"/>
        <end position="354"/>
    </location>
</feature>
<feature type="compositionally biased region" description="Low complexity" evidence="2">
    <location>
        <begin position="893"/>
        <end position="904"/>
    </location>
</feature>
<accession>M9MD80</accession>
<gene>
    <name evidence="3" type="ORF">PANT_10c00037</name>
</gene>
<feature type="compositionally biased region" description="Basic and acidic residues" evidence="2">
    <location>
        <begin position="975"/>
        <end position="985"/>
    </location>
</feature>
<feature type="compositionally biased region" description="Basic and acidic residues" evidence="2">
    <location>
        <begin position="1262"/>
        <end position="1282"/>
    </location>
</feature>
<protein>
    <submittedName>
        <fullName evidence="3">Uncharacterized protein</fullName>
    </submittedName>
</protein>
<feature type="compositionally biased region" description="Polar residues" evidence="2">
    <location>
        <begin position="678"/>
        <end position="701"/>
    </location>
</feature>
<feature type="compositionally biased region" description="Polar residues" evidence="2">
    <location>
        <begin position="810"/>
        <end position="823"/>
    </location>
</feature>
<feature type="compositionally biased region" description="Basic and acidic residues" evidence="2">
    <location>
        <begin position="1315"/>
        <end position="1336"/>
    </location>
</feature>